<keyword evidence="5 8" id="KW-0812">Transmembrane</keyword>
<keyword evidence="4" id="KW-0309">Germination</keyword>
<evidence type="ECO:0000256" key="2">
    <source>
        <dbReference type="ARBA" id="ARBA00007998"/>
    </source>
</evidence>
<dbReference type="GO" id="GO:0016020">
    <property type="term" value="C:membrane"/>
    <property type="evidence" value="ECO:0007669"/>
    <property type="project" value="UniProtKB-SubCell"/>
</dbReference>
<evidence type="ECO:0000256" key="6">
    <source>
        <dbReference type="ARBA" id="ARBA00022989"/>
    </source>
</evidence>
<dbReference type="EMBL" id="AGIP01000010">
    <property type="protein sequence ID" value="EHB62501.1"/>
    <property type="molecule type" value="Genomic_DNA"/>
</dbReference>
<sequence>MNNQRQVTVLQASAITISTIVGVGVLALPLGAARAADAGAPLVTFLGMALAFVGLFFMTRLGMRFPNDSYIQYSEVIMGRWLGTIGNLVSIVFFGVLCSLVAREFGEVVVTAVLKNTPLEVTVLVMLLLAALSSRKNIMSFAYIHLFYSPFILVPALLIVALSLKSANIINVLPVWGNDPSGIPMGIITLSTMFQGYFIMMMVIPAMCRPEKAMRASFWAMLVTGLLYTLIVIATVGVFGAEETKTLLWPTLELAKATSLPANVLERLDAVFLAVWVTAVFTSLFSCYYFTIYSISKMLKLADQGMLSFFILPILFVLAMLPQSLLQLNEWNAVISKFGLLITIVYPGVLLTISKLRKKRGASR</sequence>
<dbReference type="InterPro" id="IPR004761">
    <property type="entry name" value="Spore_GerAB"/>
</dbReference>
<feature type="transmembrane region" description="Helical" evidence="8">
    <location>
        <begin position="305"/>
        <end position="322"/>
    </location>
</feature>
<dbReference type="PANTHER" id="PTHR34975">
    <property type="entry name" value="SPORE GERMINATION PROTEIN A2"/>
    <property type="match status" value="1"/>
</dbReference>
<dbReference type="AlphaFoldDB" id="G4HJP7"/>
<dbReference type="RefSeq" id="WP_007131407.1">
    <property type="nucleotide sequence ID" value="NZ_AGIP01000010.1"/>
</dbReference>
<dbReference type="NCBIfam" id="TIGR00912">
    <property type="entry name" value="2A0309"/>
    <property type="match status" value="1"/>
</dbReference>
<proteinExistence type="inferred from homology"/>
<feature type="transmembrane region" description="Helical" evidence="8">
    <location>
        <begin position="182"/>
        <end position="204"/>
    </location>
</feature>
<feature type="transmembrane region" description="Helical" evidence="8">
    <location>
        <begin position="216"/>
        <end position="241"/>
    </location>
</feature>
<evidence type="ECO:0000313" key="9">
    <source>
        <dbReference type="EMBL" id="EHB62501.1"/>
    </source>
</evidence>
<dbReference type="Proteomes" id="UP000003891">
    <property type="component" value="Unassembled WGS sequence"/>
</dbReference>
<evidence type="ECO:0000256" key="5">
    <source>
        <dbReference type="ARBA" id="ARBA00022692"/>
    </source>
</evidence>
<protein>
    <submittedName>
        <fullName evidence="9">Spore germination protein</fullName>
    </submittedName>
</protein>
<dbReference type="eggNOG" id="COG0814">
    <property type="taxonomic scope" value="Bacteria"/>
</dbReference>
<feature type="transmembrane region" description="Helical" evidence="8">
    <location>
        <begin position="108"/>
        <end position="129"/>
    </location>
</feature>
<evidence type="ECO:0000313" key="10">
    <source>
        <dbReference type="Proteomes" id="UP000003891"/>
    </source>
</evidence>
<dbReference type="PANTHER" id="PTHR34975:SF2">
    <property type="entry name" value="SPORE GERMINATION PROTEIN A2"/>
    <property type="match status" value="1"/>
</dbReference>
<gene>
    <name evidence="9" type="ORF">PaelaDRAFT_4244</name>
</gene>
<dbReference type="PIRSF" id="PIRSF006060">
    <property type="entry name" value="AA_transporter"/>
    <property type="match status" value="1"/>
</dbReference>
<comment type="similarity">
    <text evidence="2">Belongs to the amino acid-polyamine-organocation (APC) superfamily. Spore germination protein (SGP) (TC 2.A.3.9) family.</text>
</comment>
<dbReference type="OrthoDB" id="2661055at2"/>
<keyword evidence="6 8" id="KW-1133">Transmembrane helix</keyword>
<feature type="transmembrane region" description="Helical" evidence="8">
    <location>
        <begin position="38"/>
        <end position="58"/>
    </location>
</feature>
<comment type="subcellular location">
    <subcellularLocation>
        <location evidence="1">Membrane</location>
        <topology evidence="1">Multi-pass membrane protein</topology>
    </subcellularLocation>
</comment>
<feature type="transmembrane region" description="Helical" evidence="8">
    <location>
        <begin position="270"/>
        <end position="293"/>
    </location>
</feature>
<feature type="transmembrane region" description="Helical" evidence="8">
    <location>
        <begin position="79"/>
        <end position="102"/>
    </location>
</feature>
<feature type="transmembrane region" description="Helical" evidence="8">
    <location>
        <begin position="12"/>
        <end position="32"/>
    </location>
</feature>
<feature type="transmembrane region" description="Helical" evidence="8">
    <location>
        <begin position="334"/>
        <end position="354"/>
    </location>
</feature>
<keyword evidence="7 8" id="KW-0472">Membrane</keyword>
<evidence type="ECO:0000256" key="3">
    <source>
        <dbReference type="ARBA" id="ARBA00022448"/>
    </source>
</evidence>
<name>G4HJP7_9BACL</name>
<dbReference type="PATRIC" id="fig|743719.3.peg.4303"/>
<dbReference type="Pfam" id="PF03845">
    <property type="entry name" value="Spore_permease"/>
    <property type="match status" value="1"/>
</dbReference>
<evidence type="ECO:0000256" key="1">
    <source>
        <dbReference type="ARBA" id="ARBA00004141"/>
    </source>
</evidence>
<reference evidence="9 10" key="1">
    <citation type="submission" date="2011-09" db="EMBL/GenBank/DDBJ databases">
        <title>The draft genome of Paenibacillus lactis 154.</title>
        <authorList>
            <consortium name="US DOE Joint Genome Institute (JGI-PGF)"/>
            <person name="Lucas S."/>
            <person name="Han J."/>
            <person name="Lapidus A."/>
            <person name="Cheng J.-F."/>
            <person name="Goodwin L."/>
            <person name="Pitluck S."/>
            <person name="Peters L."/>
            <person name="Land M.L."/>
            <person name="Hauser L."/>
            <person name="Siebers A."/>
            <person name="Thelen M."/>
            <person name="Hugenholtz P."/>
            <person name="Allgaier M."/>
            <person name="Woyke T.J."/>
        </authorList>
    </citation>
    <scope>NUCLEOTIDE SEQUENCE [LARGE SCALE GENOMIC DNA]</scope>
    <source>
        <strain evidence="9 10">154</strain>
    </source>
</reference>
<feature type="transmembrane region" description="Helical" evidence="8">
    <location>
        <begin position="141"/>
        <end position="162"/>
    </location>
</feature>
<evidence type="ECO:0000256" key="4">
    <source>
        <dbReference type="ARBA" id="ARBA00022544"/>
    </source>
</evidence>
<organism evidence="9 10">
    <name type="scientific">Paenibacillus lactis 154</name>
    <dbReference type="NCBI Taxonomy" id="743719"/>
    <lineage>
        <taxon>Bacteria</taxon>
        <taxon>Bacillati</taxon>
        <taxon>Bacillota</taxon>
        <taxon>Bacilli</taxon>
        <taxon>Bacillales</taxon>
        <taxon>Paenibacillaceae</taxon>
        <taxon>Paenibacillus</taxon>
    </lineage>
</organism>
<evidence type="ECO:0000256" key="7">
    <source>
        <dbReference type="ARBA" id="ARBA00023136"/>
    </source>
</evidence>
<evidence type="ECO:0000256" key="8">
    <source>
        <dbReference type="SAM" id="Phobius"/>
    </source>
</evidence>
<dbReference type="GO" id="GO:0009847">
    <property type="term" value="P:spore germination"/>
    <property type="evidence" value="ECO:0007669"/>
    <property type="project" value="InterPro"/>
</dbReference>
<dbReference type="Gene3D" id="1.20.1740.10">
    <property type="entry name" value="Amino acid/polyamine transporter I"/>
    <property type="match status" value="1"/>
</dbReference>
<keyword evidence="3" id="KW-0813">Transport</keyword>
<accession>G4HJP7</accession>
<dbReference type="STRING" id="743719.PaelaDRAFT_4244"/>